<dbReference type="Gene3D" id="1.20.1280.50">
    <property type="match status" value="1"/>
</dbReference>
<organism evidence="2 3">
    <name type="scientific">Trametes coccinea (strain BRFM310)</name>
    <name type="common">Pycnoporus coccineus</name>
    <dbReference type="NCBI Taxonomy" id="1353009"/>
    <lineage>
        <taxon>Eukaryota</taxon>
        <taxon>Fungi</taxon>
        <taxon>Dikarya</taxon>
        <taxon>Basidiomycota</taxon>
        <taxon>Agaricomycotina</taxon>
        <taxon>Agaricomycetes</taxon>
        <taxon>Polyporales</taxon>
        <taxon>Polyporaceae</taxon>
        <taxon>Trametes</taxon>
    </lineage>
</organism>
<feature type="domain" description="F-box" evidence="1">
    <location>
        <begin position="68"/>
        <end position="130"/>
    </location>
</feature>
<dbReference type="Proteomes" id="UP000193067">
    <property type="component" value="Unassembled WGS sequence"/>
</dbReference>
<gene>
    <name evidence="2" type="ORF">PYCCODRAFT_1467792</name>
</gene>
<name>A0A1Y2IP30_TRAC3</name>
<sequence>MKHTPVLHGGIDLSRIPATSLARALQEQARAHSHLLPARELQHVTSTLASTISDMRQALNRQQAFDRCLPVEVLTTIFYHVIDIASASAAPSDVIWTGSYPVTGALLTLALVCRDWRDILSKCSALWTAISDENLELADMFLQYSRQRPLHIHLRTTGCAEDLQLGQFISEHDTQCRLRELHWTARSCTLRKAEFLRFPAPRLEQLRLNFDAQEGVADHVSPPILFAGQAPLLRVLDLGFVGWLPANHFDSLTHLSLVDIFPGVGFTDFIDLLRNCPRLEHLVLVGIEVFAPEDNPPTSDLIDKPHLLPNLRRLTFDSMSNVGVNDFVEHIDIRRADVALQVLNVPLSDLYLSDDFVEVRSHMPTASEALTSLALIRPTWHGPVTIAATGPNTAVRLTSAPVDVDDEHWGPDAHAKWALPQLDRFPLEHVEQFLITRLSFPKRPFPVARELAARIAQMSQLRELILWTTDLRRLLSELFSGSADLSLLPHKSGVEPGWRLPVLRIVVDPSAEIPPDPAAVFEVEDPMEPLHIDLIVIECSHPSRTYDGIIHTLSRGYCRSVQYVATSQADHPHLHFSAVCYDPVAHPDWIGAQWDSVI</sequence>
<dbReference type="Pfam" id="PF12937">
    <property type="entry name" value="F-box-like"/>
    <property type="match status" value="1"/>
</dbReference>
<dbReference type="EMBL" id="KZ084105">
    <property type="protein sequence ID" value="OSD02433.1"/>
    <property type="molecule type" value="Genomic_DNA"/>
</dbReference>
<proteinExistence type="predicted"/>
<keyword evidence="3" id="KW-1185">Reference proteome</keyword>
<evidence type="ECO:0000259" key="1">
    <source>
        <dbReference type="Pfam" id="PF12937"/>
    </source>
</evidence>
<dbReference type="InterPro" id="IPR032675">
    <property type="entry name" value="LRR_dom_sf"/>
</dbReference>
<reference evidence="2 3" key="1">
    <citation type="journal article" date="2015" name="Biotechnol. Biofuels">
        <title>Enhanced degradation of softwood versus hardwood by the white-rot fungus Pycnoporus coccineus.</title>
        <authorList>
            <person name="Couturier M."/>
            <person name="Navarro D."/>
            <person name="Chevret D."/>
            <person name="Henrissat B."/>
            <person name="Piumi F."/>
            <person name="Ruiz-Duenas F.J."/>
            <person name="Martinez A.T."/>
            <person name="Grigoriev I.V."/>
            <person name="Riley R."/>
            <person name="Lipzen A."/>
            <person name="Berrin J.G."/>
            <person name="Master E.R."/>
            <person name="Rosso M.N."/>
        </authorList>
    </citation>
    <scope>NUCLEOTIDE SEQUENCE [LARGE SCALE GENOMIC DNA]</scope>
    <source>
        <strain evidence="2 3">BRFM310</strain>
    </source>
</reference>
<dbReference type="SUPFAM" id="SSF52047">
    <property type="entry name" value="RNI-like"/>
    <property type="match status" value="1"/>
</dbReference>
<dbReference type="STRING" id="1353009.A0A1Y2IP30"/>
<evidence type="ECO:0000313" key="2">
    <source>
        <dbReference type="EMBL" id="OSD02433.1"/>
    </source>
</evidence>
<accession>A0A1Y2IP30</accession>
<dbReference type="Gene3D" id="3.80.10.10">
    <property type="entry name" value="Ribonuclease Inhibitor"/>
    <property type="match status" value="1"/>
</dbReference>
<dbReference type="InterPro" id="IPR001810">
    <property type="entry name" value="F-box_dom"/>
</dbReference>
<dbReference type="OrthoDB" id="2728233at2759"/>
<protein>
    <recommendedName>
        <fullName evidence="1">F-box domain-containing protein</fullName>
    </recommendedName>
</protein>
<evidence type="ECO:0000313" key="3">
    <source>
        <dbReference type="Proteomes" id="UP000193067"/>
    </source>
</evidence>
<dbReference type="AlphaFoldDB" id="A0A1Y2IP30"/>